<dbReference type="EMBL" id="VIEB01001421">
    <property type="protein sequence ID" value="TQD72319.1"/>
    <property type="molecule type" value="Genomic_DNA"/>
</dbReference>
<organism evidence="1 2">
    <name type="scientific">Malus baccata</name>
    <name type="common">Siberian crab apple</name>
    <name type="synonym">Pyrus baccata</name>
    <dbReference type="NCBI Taxonomy" id="106549"/>
    <lineage>
        <taxon>Eukaryota</taxon>
        <taxon>Viridiplantae</taxon>
        <taxon>Streptophyta</taxon>
        <taxon>Embryophyta</taxon>
        <taxon>Tracheophyta</taxon>
        <taxon>Spermatophyta</taxon>
        <taxon>Magnoliopsida</taxon>
        <taxon>eudicotyledons</taxon>
        <taxon>Gunneridae</taxon>
        <taxon>Pentapetalae</taxon>
        <taxon>rosids</taxon>
        <taxon>fabids</taxon>
        <taxon>Rosales</taxon>
        <taxon>Rosaceae</taxon>
        <taxon>Amygdaloideae</taxon>
        <taxon>Maleae</taxon>
        <taxon>Malus</taxon>
    </lineage>
</organism>
<comment type="caution">
    <text evidence="1">The sequence shown here is derived from an EMBL/GenBank/DDBJ whole genome shotgun (WGS) entry which is preliminary data.</text>
</comment>
<evidence type="ECO:0000313" key="1">
    <source>
        <dbReference type="EMBL" id="TQD72319.1"/>
    </source>
</evidence>
<dbReference type="AlphaFoldDB" id="A0A540KDP7"/>
<keyword evidence="2" id="KW-1185">Reference proteome</keyword>
<name>A0A540KDP7_MALBA</name>
<reference evidence="1 2" key="1">
    <citation type="journal article" date="2019" name="G3 (Bethesda)">
        <title>Sequencing of a Wild Apple (Malus baccata) Genome Unravels the Differences Between Cultivated and Wild Apple Species Regarding Disease Resistance and Cold Tolerance.</title>
        <authorList>
            <person name="Chen X."/>
        </authorList>
    </citation>
    <scope>NUCLEOTIDE SEQUENCE [LARGE SCALE GENOMIC DNA]</scope>
    <source>
        <strain evidence="2">cv. Shandingzi</strain>
        <tissue evidence="1">Leaves</tissue>
    </source>
</reference>
<protein>
    <submittedName>
        <fullName evidence="1">Uncharacterized protein</fullName>
    </submittedName>
</protein>
<dbReference type="Proteomes" id="UP000315295">
    <property type="component" value="Unassembled WGS sequence"/>
</dbReference>
<sequence>MTQKITITWDPRHCAAATKEQHSALATDVGSVIRSHCPLRWKSWRTLPQETKDAVLYELSHHYELSNLDSNQMEYINDLCSSRFTQWKSDLHKHY</sequence>
<proteinExistence type="predicted"/>
<evidence type="ECO:0000313" key="2">
    <source>
        <dbReference type="Proteomes" id="UP000315295"/>
    </source>
</evidence>
<gene>
    <name evidence="1" type="ORF">C1H46_042150</name>
</gene>
<accession>A0A540KDP7</accession>